<name>A0AAE9GH30_9LEPT</name>
<sequence length="97" mass="11455">MALEVNSASHSPWVVRQVVSHFNYEICELRRRPGNSVNAYLWVGVQGVVALSLLFAPIFLRRTHVKINKTASIDRFYKTKRWKFIFQQFYYTNFSPN</sequence>
<dbReference type="RefSeq" id="WP_243807336.1">
    <property type="nucleotide sequence ID" value="NZ_CP091953.1"/>
</dbReference>
<accession>A0AAE9GH30</accession>
<feature type="transmembrane region" description="Helical" evidence="1">
    <location>
        <begin position="39"/>
        <end position="60"/>
    </location>
</feature>
<reference evidence="2" key="1">
    <citation type="submission" date="2022-02" db="EMBL/GenBank/DDBJ databases">
        <title>The genetically variable rfb locus in Leptospira is a mobile cassette and a molecular signature of serovar identity.</title>
        <authorList>
            <person name="Nieves C."/>
            <person name="Vincent A.T."/>
            <person name="Zarantonelli L."/>
            <person name="Picardeau M."/>
            <person name="Veyrier F.J."/>
            <person name="Buschiazzo A."/>
        </authorList>
    </citation>
    <scope>NUCLEOTIDE SEQUENCE</scope>
    <source>
        <strain evidence="2">IP1512017</strain>
    </source>
</reference>
<evidence type="ECO:0000313" key="2">
    <source>
        <dbReference type="EMBL" id="UOG56992.1"/>
    </source>
</evidence>
<keyword evidence="1" id="KW-0812">Transmembrane</keyword>
<dbReference type="Proteomes" id="UP000829829">
    <property type="component" value="Chromosome 1"/>
</dbReference>
<proteinExistence type="predicted"/>
<keyword evidence="1" id="KW-0472">Membrane</keyword>
<keyword evidence="1" id="KW-1133">Transmembrane helix</keyword>
<evidence type="ECO:0000256" key="1">
    <source>
        <dbReference type="SAM" id="Phobius"/>
    </source>
</evidence>
<gene>
    <name evidence="2" type="ORF">MAL03_01870</name>
</gene>
<protein>
    <submittedName>
        <fullName evidence="2">Uncharacterized protein</fullName>
    </submittedName>
</protein>
<dbReference type="AlphaFoldDB" id="A0AAE9GH30"/>
<evidence type="ECO:0000313" key="3">
    <source>
        <dbReference type="Proteomes" id="UP000829829"/>
    </source>
</evidence>
<organism evidence="2 3">
    <name type="scientific">Leptospira noguchii</name>
    <dbReference type="NCBI Taxonomy" id="28182"/>
    <lineage>
        <taxon>Bacteria</taxon>
        <taxon>Pseudomonadati</taxon>
        <taxon>Spirochaetota</taxon>
        <taxon>Spirochaetia</taxon>
        <taxon>Leptospirales</taxon>
        <taxon>Leptospiraceae</taxon>
        <taxon>Leptospira</taxon>
    </lineage>
</organism>
<dbReference type="EMBL" id="CP091957">
    <property type="protein sequence ID" value="UOG56992.1"/>
    <property type="molecule type" value="Genomic_DNA"/>
</dbReference>